<evidence type="ECO:0000313" key="3">
    <source>
        <dbReference type="Proteomes" id="UP000295361"/>
    </source>
</evidence>
<organism evidence="2 3">
    <name type="scientific">Roseateles toxinivorans</name>
    <dbReference type="NCBI Taxonomy" id="270368"/>
    <lineage>
        <taxon>Bacteria</taxon>
        <taxon>Pseudomonadati</taxon>
        <taxon>Pseudomonadota</taxon>
        <taxon>Betaproteobacteria</taxon>
        <taxon>Burkholderiales</taxon>
        <taxon>Sphaerotilaceae</taxon>
        <taxon>Roseateles</taxon>
    </lineage>
</organism>
<keyword evidence="3" id="KW-1185">Reference proteome</keyword>
<proteinExistence type="predicted"/>
<evidence type="ECO:0000313" key="2">
    <source>
        <dbReference type="EMBL" id="TDP63808.1"/>
    </source>
</evidence>
<dbReference type="PANTHER" id="PTHR46825">
    <property type="entry name" value="D-ALANYL-D-ALANINE-CARBOXYPEPTIDASE/ENDOPEPTIDASE AMPH"/>
    <property type="match status" value="1"/>
</dbReference>
<dbReference type="RefSeq" id="WP_133701674.1">
    <property type="nucleotide sequence ID" value="NZ_SNXS01000004.1"/>
</dbReference>
<sequence>MPFSIDSLSLENRIDALFAAQQGQAVPGYAVGVLHQGQVLLSKGYGLASLEHGLPIRGDTVFRIASVSKQFTVSAVLMLAAEGRLGLNDDMRRHLPELPELPAVVTLEHLMRNCSGLPDFLEMLRLGGVGLDLHLSRARMLQLITANRHLSFAPGSRFLYCNTNFLLLGLIVERISGQSLAEFLQQRIFEPLGMKRTAMCCEIDQPVAQLASAYLQAPDGGYRRALHGFEQGGEGGMVSTVEDLLLWSRQFEQARLAPLDLPALLAAPTTLSGGQASLYARGVELGRFAGLATLGHGGLWPGFKTEFLRLPEAGLTVVVIANGGHLEPYRIAREVAAEVLALPAYVDAAMDMASLIGEWFSAPHAGQPEPALLELAVRDGKLIATQWGMPFQLTPAADGSWVPLRGAYEFKLRPSSAELLEVEVGAGLTQRFTRMIERPALPADLAGSYRCEHNGVHWVIAAAPGDDGTLQAQISGPVLADGGLWTLRGLSSEVVELQGQLYWMKSSQLLRPQRDARGRVTGLLVDTSRVRNLLLQRS</sequence>
<name>A0A4R6QLR6_9BURK</name>
<gene>
    <name evidence="2" type="ORF">DES47_10490</name>
</gene>
<feature type="domain" description="Beta-lactamase-related" evidence="1">
    <location>
        <begin position="15"/>
        <end position="337"/>
    </location>
</feature>
<dbReference type="Pfam" id="PF00144">
    <property type="entry name" value="Beta-lactamase"/>
    <property type="match status" value="1"/>
</dbReference>
<dbReference type="InParanoid" id="A0A4R6QLR6"/>
<comment type="caution">
    <text evidence="2">The sequence shown here is derived from an EMBL/GenBank/DDBJ whole genome shotgun (WGS) entry which is preliminary data.</text>
</comment>
<accession>A0A4R6QLR6</accession>
<dbReference type="OrthoDB" id="9799367at2"/>
<dbReference type="InterPro" id="IPR012338">
    <property type="entry name" value="Beta-lactam/transpept-like"/>
</dbReference>
<dbReference type="InterPro" id="IPR050491">
    <property type="entry name" value="AmpC-like"/>
</dbReference>
<dbReference type="EMBL" id="SNXS01000004">
    <property type="protein sequence ID" value="TDP63808.1"/>
    <property type="molecule type" value="Genomic_DNA"/>
</dbReference>
<reference evidence="2 3" key="1">
    <citation type="submission" date="2019-03" db="EMBL/GenBank/DDBJ databases">
        <title>Genomic Encyclopedia of Type Strains, Phase IV (KMG-IV): sequencing the most valuable type-strain genomes for metagenomic binning, comparative biology and taxonomic classification.</title>
        <authorList>
            <person name="Goeker M."/>
        </authorList>
    </citation>
    <scope>NUCLEOTIDE SEQUENCE [LARGE SCALE GENOMIC DNA]</scope>
    <source>
        <strain evidence="2 3">DSM 16998</strain>
    </source>
</reference>
<dbReference type="AlphaFoldDB" id="A0A4R6QLR6"/>
<dbReference type="Proteomes" id="UP000295361">
    <property type="component" value="Unassembled WGS sequence"/>
</dbReference>
<dbReference type="InterPro" id="IPR001466">
    <property type="entry name" value="Beta-lactam-related"/>
</dbReference>
<dbReference type="Gene3D" id="3.40.710.10">
    <property type="entry name" value="DD-peptidase/beta-lactamase superfamily"/>
    <property type="match status" value="1"/>
</dbReference>
<protein>
    <submittedName>
        <fullName evidence="2">CubicO group peptidase (Beta-lactamase class C family)</fullName>
    </submittedName>
</protein>
<dbReference type="SUPFAM" id="SSF56601">
    <property type="entry name" value="beta-lactamase/transpeptidase-like"/>
    <property type="match status" value="1"/>
</dbReference>
<evidence type="ECO:0000259" key="1">
    <source>
        <dbReference type="Pfam" id="PF00144"/>
    </source>
</evidence>
<dbReference type="PANTHER" id="PTHR46825:SF9">
    <property type="entry name" value="BETA-LACTAMASE-RELATED DOMAIN-CONTAINING PROTEIN"/>
    <property type="match status" value="1"/>
</dbReference>